<name>A0A8F5VLP6_METHU</name>
<feature type="compositionally biased region" description="Basic and acidic residues" evidence="1">
    <location>
        <begin position="868"/>
        <end position="881"/>
    </location>
</feature>
<dbReference type="OrthoDB" id="117814at2157"/>
<feature type="region of interest" description="Disordered" evidence="1">
    <location>
        <begin position="364"/>
        <end position="392"/>
    </location>
</feature>
<proteinExistence type="predicted"/>
<feature type="compositionally biased region" description="Basic and acidic residues" evidence="1">
    <location>
        <begin position="835"/>
        <end position="852"/>
    </location>
</feature>
<dbReference type="EMBL" id="CP077107">
    <property type="protein sequence ID" value="QXO95119.1"/>
    <property type="molecule type" value="Genomic_DNA"/>
</dbReference>
<accession>A0A8F5VLP6</accession>
<feature type="region of interest" description="Disordered" evidence="1">
    <location>
        <begin position="789"/>
        <end position="882"/>
    </location>
</feature>
<dbReference type="Proteomes" id="UP000694228">
    <property type="component" value="Chromosome"/>
</dbReference>
<evidence type="ECO:0000256" key="1">
    <source>
        <dbReference type="SAM" id="MobiDB-lite"/>
    </source>
</evidence>
<dbReference type="AlphaFoldDB" id="A0A8F5VLP6"/>
<sequence>MSREEIAQTLSLLFPPGSVVELRALRKAGGMASGYYTDYSKLAHDAEILDSTKDLVGMYIILNKINPVLFSRRANRIEMRLSKDEKATSDEDIMHRWWFPIDIDPVRPSGISSSDEEHNEALRKAEKIRGFLSEMGWPDPISADSGNGAHLLYHIDLPNDPDSANLIKQALTVLSAFFSDEKSGVDISVSKAAQLWKLYGTMAKKGDSVLDRPHRRSRILSSPENVDIVGRELLVQLASLLPSPPEPVRTPSRKQSDILDLGIWLSIHGLFYREKPYGNGRLFLFDQCPFSSAHADGAYAIQFDNGAIFAGCHHNSCGGGEQRWSELRERFDGPQPKQDYESRLKQQARERAKAKAEYYGNIPERCPSERKSTSIPAPDPESHNSNTTFNTSPCDIPEKATEIIQNGDPVAYLKKSIAVDHEGDDVVASCLIMSFASRSVLNSNGLHVLVTGESGKGKSHIFDTMIQHVPPEERLDGRLSDKALYYTEGLKPGTAICLDDVTLSEAMQETLKGVTTSFKKPFVYRTVNKDRKGQVCIIPERCVWWVAKVNGTGDDQVWNRMLTCWIDDSSEQDEKVLARELAAAEEFPEIFTETREEVLVCHEIWKQVKPVHVVIPFAKRIRFTSSTNRRNPGMLLDLIKSHTALHQYQRQKVQRSNVDVVIATEEDFYFANQIYQALNSVSGGQSTKLTKSESLLIESIRKAGRGEYTMKELQDLTNKSYESIRKLIRGSGEKSSHNGLLEKCPAITYLYRTDMTDTGNRSQLVYIWNEVLYQIWSAGGGCWLSRDGNGNDNRNDNEDNDEDGDLTENISQNTDTVDAQPDTESGKPDLITGETGERQRATGEKFSPPKEEQNEEYSQNNKNNNRFYYDRRKNPGAEKPHNPLYGPLSSPGSFLQSDEKVDTKTILDSVRELEEKSPGEKISPVFSDQPVFSPVTPVTAVTHLFIDPDDYGRINGVWSGPCAVCGGKWVHYTEKFSPHMKAEGRFSHKICQKCYDRARLRKSGTYTALPGLLNINHMIMANKDLGRCDVCNTGAAIWIDPDTKQKICQVCYTREQDKSRIIS</sequence>
<reference evidence="2 3" key="1">
    <citation type="submission" date="2021-06" db="EMBL/GenBank/DDBJ databases">
        <title>Complete genome sequence of the secondary alcohol utilizing methanogen Methanospirillum hungatei strain GP1.</title>
        <authorList>
            <person name="Day L.A."/>
            <person name="Costa K.C."/>
        </authorList>
    </citation>
    <scope>NUCLEOTIDE SEQUENCE [LARGE SCALE GENOMIC DNA]</scope>
    <source>
        <strain evidence="2 3">GP1</strain>
    </source>
</reference>
<evidence type="ECO:0000313" key="3">
    <source>
        <dbReference type="Proteomes" id="UP000694228"/>
    </source>
</evidence>
<feature type="compositionally biased region" description="Polar residues" evidence="1">
    <location>
        <begin position="383"/>
        <end position="392"/>
    </location>
</feature>
<organism evidence="2 3">
    <name type="scientific">Methanospirillum hungatei</name>
    <dbReference type="NCBI Taxonomy" id="2203"/>
    <lineage>
        <taxon>Archaea</taxon>
        <taxon>Methanobacteriati</taxon>
        <taxon>Methanobacteriota</taxon>
        <taxon>Stenosarchaea group</taxon>
        <taxon>Methanomicrobia</taxon>
        <taxon>Methanomicrobiales</taxon>
        <taxon>Methanospirillaceae</taxon>
        <taxon>Methanospirillum</taxon>
    </lineage>
</organism>
<feature type="compositionally biased region" description="Low complexity" evidence="1">
    <location>
        <begin position="856"/>
        <end position="865"/>
    </location>
</feature>
<feature type="compositionally biased region" description="Polar residues" evidence="1">
    <location>
        <begin position="808"/>
        <end position="817"/>
    </location>
</feature>
<protein>
    <submittedName>
        <fullName evidence="2">Uncharacterized protein</fullName>
    </submittedName>
</protein>
<gene>
    <name evidence="2" type="ORF">KSK55_01515</name>
</gene>
<evidence type="ECO:0000313" key="2">
    <source>
        <dbReference type="EMBL" id="QXO95119.1"/>
    </source>
</evidence>